<sequence>MKAEIDVLLRDPCKKIDLALIESSLERSNLYNIIHKVSGNYLLLSDNFNNYKIRVHEDGRIYVRKDYGSEKECFDENLVRELINGLKKFLYTTKFLSNFTLQNEINFSFSGKKAYGYFWKKYSELNSIGEEYFSDHNLRTYTSDSESIYIKLEPVSPISEHACVNLFCI</sequence>
<protein>
    <submittedName>
        <fullName evidence="1">Uncharacterized protein</fullName>
    </submittedName>
</protein>
<evidence type="ECO:0000313" key="1">
    <source>
        <dbReference type="EMBL" id="PAV14417.1"/>
    </source>
</evidence>
<dbReference type="EMBL" id="LMVP01000008">
    <property type="protein sequence ID" value="PAV14417.1"/>
    <property type="molecule type" value="Genomic_DNA"/>
</dbReference>
<keyword evidence="2" id="KW-1185">Reference proteome</keyword>
<accession>A0A2A2HYB6</accession>
<dbReference type="RefSeq" id="WP_095642832.1">
    <property type="nucleotide sequence ID" value="NZ_LMVP01000008.1"/>
</dbReference>
<organism evidence="1 2">
    <name type="scientific">Methanosarcina spelaei</name>
    <dbReference type="NCBI Taxonomy" id="1036679"/>
    <lineage>
        <taxon>Archaea</taxon>
        <taxon>Methanobacteriati</taxon>
        <taxon>Methanobacteriota</taxon>
        <taxon>Stenosarchaea group</taxon>
        <taxon>Methanomicrobia</taxon>
        <taxon>Methanosarcinales</taxon>
        <taxon>Methanosarcinaceae</taxon>
        <taxon>Methanosarcina</taxon>
    </lineage>
</organism>
<comment type="caution">
    <text evidence="1">The sequence shown here is derived from an EMBL/GenBank/DDBJ whole genome shotgun (WGS) entry which is preliminary data.</text>
</comment>
<proteinExistence type="predicted"/>
<gene>
    <name evidence="1" type="ORF">ASJ81_13910</name>
</gene>
<dbReference type="AlphaFoldDB" id="A0A2A2HYB6"/>
<dbReference type="Proteomes" id="UP000218164">
    <property type="component" value="Unassembled WGS sequence"/>
</dbReference>
<evidence type="ECO:0000313" key="2">
    <source>
        <dbReference type="Proteomes" id="UP000218164"/>
    </source>
</evidence>
<name>A0A2A2HYB6_9EURY</name>
<reference evidence="1 2" key="1">
    <citation type="journal article" date="2017" name="BMC Genomics">
        <title>Genomic analysis of methanogenic archaea reveals a shift towards energy conservation.</title>
        <authorList>
            <person name="Gilmore S.P."/>
            <person name="Henske J.K."/>
            <person name="Sexton J.A."/>
            <person name="Solomon K.V."/>
            <person name="Seppala S."/>
            <person name="Yoo J.I."/>
            <person name="Huyett L.M."/>
            <person name="Pressman A."/>
            <person name="Cogan J.Z."/>
            <person name="Kivenson V."/>
            <person name="Peng X."/>
            <person name="Tan Y."/>
            <person name="Valentine D.L."/>
            <person name="O'Malley M.A."/>
        </authorList>
    </citation>
    <scope>NUCLEOTIDE SEQUENCE [LARGE SCALE GENOMIC DNA]</scope>
    <source>
        <strain evidence="1 2">MC-15</strain>
    </source>
</reference>